<dbReference type="Proteomes" id="UP000253664">
    <property type="component" value="Unassembled WGS sequence"/>
</dbReference>
<dbReference type="OrthoDB" id="10453269at2759"/>
<proteinExistence type="predicted"/>
<feature type="chain" id="PRO_5016735422" evidence="1">
    <location>
        <begin position="18"/>
        <end position="88"/>
    </location>
</feature>
<comment type="caution">
    <text evidence="2">The sequence shown here is derived from an EMBL/GenBank/DDBJ whole genome shotgun (WGS) entry which is preliminary data.</text>
</comment>
<feature type="signal peptide" evidence="1">
    <location>
        <begin position="1"/>
        <end position="17"/>
    </location>
</feature>
<dbReference type="EMBL" id="LKCN02000001">
    <property type="protein sequence ID" value="RCI16399.1"/>
    <property type="molecule type" value="Genomic_DNA"/>
</dbReference>
<name>A0A367LPR1_9HYPO</name>
<dbReference type="PROSITE" id="PS51257">
    <property type="entry name" value="PROKAR_LIPOPROTEIN"/>
    <property type="match status" value="1"/>
</dbReference>
<gene>
    <name evidence="2" type="ORF">L249_2863</name>
</gene>
<evidence type="ECO:0000313" key="2">
    <source>
        <dbReference type="EMBL" id="RCI16399.1"/>
    </source>
</evidence>
<reference evidence="2 3" key="1">
    <citation type="journal article" date="2015" name="BMC Genomics">
        <title>Insights from the genome of Ophiocordyceps polyrhachis-furcata to pathogenicity and host specificity in insect fungi.</title>
        <authorList>
            <person name="Wichadakul D."/>
            <person name="Kobmoo N."/>
            <person name="Ingsriswang S."/>
            <person name="Tangphatsornruang S."/>
            <person name="Chantasingh D."/>
            <person name="Luangsa-ard J.J."/>
            <person name="Eurwilaichitr L."/>
        </authorList>
    </citation>
    <scope>NUCLEOTIDE SEQUENCE [LARGE SCALE GENOMIC DNA]</scope>
    <source>
        <strain evidence="2 3">BCC 54312</strain>
    </source>
</reference>
<evidence type="ECO:0000256" key="1">
    <source>
        <dbReference type="SAM" id="SignalP"/>
    </source>
</evidence>
<protein>
    <submittedName>
        <fullName evidence="2">Uncharacterized protein</fullName>
    </submittedName>
</protein>
<keyword evidence="1" id="KW-0732">Signal</keyword>
<accession>A0A367LPR1</accession>
<dbReference type="AlphaFoldDB" id="A0A367LPR1"/>
<organism evidence="2 3">
    <name type="scientific">Ophiocordyceps polyrhachis-furcata BCC 54312</name>
    <dbReference type="NCBI Taxonomy" id="1330021"/>
    <lineage>
        <taxon>Eukaryota</taxon>
        <taxon>Fungi</taxon>
        <taxon>Dikarya</taxon>
        <taxon>Ascomycota</taxon>
        <taxon>Pezizomycotina</taxon>
        <taxon>Sordariomycetes</taxon>
        <taxon>Hypocreomycetidae</taxon>
        <taxon>Hypocreales</taxon>
        <taxon>Ophiocordycipitaceae</taxon>
        <taxon>Ophiocordyceps</taxon>
    </lineage>
</organism>
<sequence length="88" mass="8986">MKLAIAIISSSFLGTMASTACGWKGCPIRGRIASPSASKTDTDRFNNPCGGNFATEPASNHPLPDTLPHGCQRSGRARKTAAAAAAAV</sequence>
<evidence type="ECO:0000313" key="3">
    <source>
        <dbReference type="Proteomes" id="UP000253664"/>
    </source>
</evidence>
<keyword evidence="3" id="KW-1185">Reference proteome</keyword>